<proteinExistence type="predicted"/>
<dbReference type="Proteomes" id="UP000292935">
    <property type="component" value="Unassembled WGS sequence"/>
</dbReference>
<accession>A0A4Q2JW46</accession>
<dbReference type="AlphaFoldDB" id="A0A4Q2JW46"/>
<sequence>MITVPKLSRTGFGRRSLALAAAMILAAGTLVAFSVTVSPAPPSAQAASGADFNAGNIMSDAVFYDAGTMNVSQIQAFLNARVPSCRAGYTCLKDFRQNTTSQSAKAAGCAAYGGAPSQTAAQIIASVASICGINPQVLIVLLEKEQGLVTDTWPTERQFRSATGYGCPDTADCDALYYGFFNQVYNAAWQFKKYQASPDGRGYQAGRWNTIQWHPNSACGSSQVFIDNQATAGLYLYTPYRPNQAALNNMYGTGDGCSSYGNRNFFRMFTDWFGSTTGGSYFARTSANPTLYLLAGTVKYPVPSMEVYESLSPLGTYRVVSQSYLDTYSTSAKWATTVVRDPTSGAVYLAQRWGSKNQFPSCELMAQYGYSCGDAIDLTPGQLARWSTGGMITPFFVVPGSADLNYFVPGGRVHVYDWAAAVKLNGGSAPYVVTMRADVVPRYPLLKTILNPQTLVKSSSSDAVFFVDGFDRKIQITSFAVASEFGANGYLTVPQGILDGYTTGPGFLSLAVRCNGATYVTAGARLHSWTGSAANGGLSVAEVSADTCQRMPRGGAITGELFMKSATSSTVYLVTGGKLRAMSSWDELLANNNGAVPTIMTVTAATLMSLPLVPTLEPASVVKSSSDPMLYFIDGAEKRIPVSSFVSTTELGRASWSTVPANALSSYSVASGYLTRVLSCNGRLLLGVNGTLYPITASNPTGIAVTNVASDTCARLKISSASELGSVFVKTVDSPTVFFLSGAVRRPVPSWDRLLELAGGSAPVILTTGAGGLGDIPLGTGA</sequence>
<dbReference type="OrthoDB" id="9764271at2"/>
<evidence type="ECO:0008006" key="3">
    <source>
        <dbReference type="Google" id="ProtNLM"/>
    </source>
</evidence>
<organism evidence="1 2">
    <name type="scientific">Agromyces fucosus</name>
    <dbReference type="NCBI Taxonomy" id="41985"/>
    <lineage>
        <taxon>Bacteria</taxon>
        <taxon>Bacillati</taxon>
        <taxon>Actinomycetota</taxon>
        <taxon>Actinomycetes</taxon>
        <taxon>Micrococcales</taxon>
        <taxon>Microbacteriaceae</taxon>
        <taxon>Agromyces</taxon>
    </lineage>
</organism>
<dbReference type="EMBL" id="SDPO01000001">
    <property type="protein sequence ID" value="RXZ51019.1"/>
    <property type="molecule type" value="Genomic_DNA"/>
</dbReference>
<reference evidence="1 2" key="1">
    <citation type="submission" date="2019-01" db="EMBL/GenBank/DDBJ databases">
        <authorList>
            <person name="Li J."/>
        </authorList>
    </citation>
    <scope>NUCLEOTIDE SEQUENCE [LARGE SCALE GENOMIC DNA]</scope>
    <source>
        <strain evidence="1 2">CCUG 35506</strain>
    </source>
</reference>
<evidence type="ECO:0000313" key="2">
    <source>
        <dbReference type="Proteomes" id="UP000292935"/>
    </source>
</evidence>
<protein>
    <recommendedName>
        <fullName evidence="3">Hemagglutinin</fullName>
    </recommendedName>
</protein>
<dbReference type="RefSeq" id="WP_129230651.1">
    <property type="nucleotide sequence ID" value="NZ_SDPO01000001.1"/>
</dbReference>
<gene>
    <name evidence="1" type="ORF">ESP57_04330</name>
</gene>
<comment type="caution">
    <text evidence="1">The sequence shown here is derived from an EMBL/GenBank/DDBJ whole genome shotgun (WGS) entry which is preliminary data.</text>
</comment>
<name>A0A4Q2JW46_9MICO</name>
<keyword evidence="2" id="KW-1185">Reference proteome</keyword>
<evidence type="ECO:0000313" key="1">
    <source>
        <dbReference type="EMBL" id="RXZ51019.1"/>
    </source>
</evidence>